<dbReference type="Proteomes" id="UP001367508">
    <property type="component" value="Unassembled WGS sequence"/>
</dbReference>
<dbReference type="AlphaFoldDB" id="A0AAN9LA09"/>
<comment type="caution">
    <text evidence="1">The sequence shown here is derived from an EMBL/GenBank/DDBJ whole genome shotgun (WGS) entry which is preliminary data.</text>
</comment>
<reference evidence="1 2" key="1">
    <citation type="submission" date="2024-01" db="EMBL/GenBank/DDBJ databases">
        <title>The genomes of 5 underutilized Papilionoideae crops provide insights into root nodulation and disease resistanc.</title>
        <authorList>
            <person name="Jiang F."/>
        </authorList>
    </citation>
    <scope>NUCLEOTIDE SEQUENCE [LARGE SCALE GENOMIC DNA]</scope>
    <source>
        <strain evidence="1">LVBAO_FW01</strain>
        <tissue evidence="1">Leaves</tissue>
    </source>
</reference>
<accession>A0AAN9LA09</accession>
<proteinExistence type="predicted"/>
<dbReference type="EMBL" id="JAYMYQ010000005">
    <property type="protein sequence ID" value="KAK7330448.1"/>
    <property type="molecule type" value="Genomic_DNA"/>
</dbReference>
<keyword evidence="2" id="KW-1185">Reference proteome</keyword>
<name>A0AAN9LA09_CANGL</name>
<gene>
    <name evidence="1" type="ORF">VNO77_24642</name>
</gene>
<evidence type="ECO:0000313" key="1">
    <source>
        <dbReference type="EMBL" id="KAK7330448.1"/>
    </source>
</evidence>
<protein>
    <submittedName>
        <fullName evidence="1">Uncharacterized protein</fullName>
    </submittedName>
</protein>
<organism evidence="1 2">
    <name type="scientific">Canavalia gladiata</name>
    <name type="common">Sword bean</name>
    <name type="synonym">Dolichos gladiatus</name>
    <dbReference type="NCBI Taxonomy" id="3824"/>
    <lineage>
        <taxon>Eukaryota</taxon>
        <taxon>Viridiplantae</taxon>
        <taxon>Streptophyta</taxon>
        <taxon>Embryophyta</taxon>
        <taxon>Tracheophyta</taxon>
        <taxon>Spermatophyta</taxon>
        <taxon>Magnoliopsida</taxon>
        <taxon>eudicotyledons</taxon>
        <taxon>Gunneridae</taxon>
        <taxon>Pentapetalae</taxon>
        <taxon>rosids</taxon>
        <taxon>fabids</taxon>
        <taxon>Fabales</taxon>
        <taxon>Fabaceae</taxon>
        <taxon>Papilionoideae</taxon>
        <taxon>50 kb inversion clade</taxon>
        <taxon>NPAAA clade</taxon>
        <taxon>indigoferoid/millettioid clade</taxon>
        <taxon>Phaseoleae</taxon>
        <taxon>Canavalia</taxon>
    </lineage>
</organism>
<evidence type="ECO:0000313" key="2">
    <source>
        <dbReference type="Proteomes" id="UP001367508"/>
    </source>
</evidence>
<sequence>MIFSCSFVNSEIGWNHRSPHTRLNQLFRGPATITTTAFLHYPPWTIRHYHVAIDDELCCEGRNGEKSEE</sequence>